<proteinExistence type="predicted"/>
<accession>A0A3E0WUU9</accession>
<gene>
    <name evidence="1" type="ORF">CAI16_05825</name>
</gene>
<evidence type="ECO:0000313" key="2">
    <source>
        <dbReference type="Proteomes" id="UP000256488"/>
    </source>
</evidence>
<dbReference type="RefSeq" id="WP_116277656.1">
    <property type="nucleotide sequence ID" value="NZ_NFZX01000008.1"/>
</dbReference>
<comment type="caution">
    <text evidence="1">The sequence shown here is derived from an EMBL/GenBank/DDBJ whole genome shotgun (WGS) entry which is preliminary data.</text>
</comment>
<evidence type="ECO:0000313" key="1">
    <source>
        <dbReference type="EMBL" id="RFA35953.1"/>
    </source>
</evidence>
<organism evidence="1 2">
    <name type="scientific">Virgibacillus dokdonensis</name>
    <dbReference type="NCBI Taxonomy" id="302167"/>
    <lineage>
        <taxon>Bacteria</taxon>
        <taxon>Bacillati</taxon>
        <taxon>Bacillota</taxon>
        <taxon>Bacilli</taxon>
        <taxon>Bacillales</taxon>
        <taxon>Bacillaceae</taxon>
        <taxon>Virgibacillus</taxon>
    </lineage>
</organism>
<dbReference type="EMBL" id="NFZX01000008">
    <property type="protein sequence ID" value="RFA35953.1"/>
    <property type="molecule type" value="Genomic_DNA"/>
</dbReference>
<dbReference type="AlphaFoldDB" id="A0A3E0WUU9"/>
<dbReference type="Proteomes" id="UP000256488">
    <property type="component" value="Unassembled WGS sequence"/>
</dbReference>
<reference evidence="1 2" key="1">
    <citation type="submission" date="2017-05" db="EMBL/GenBank/DDBJ databases">
        <title>Virgibacillus sp. AK90 isolated from a saltern of Kakinada, India.</title>
        <authorList>
            <person name="Gupta V."/>
            <person name="Sidhu C."/>
            <person name="Korpole S."/>
            <person name="Pinnaka A.K."/>
        </authorList>
    </citation>
    <scope>NUCLEOTIDE SEQUENCE [LARGE SCALE GENOMIC DNA]</scope>
    <source>
        <strain evidence="1 2">AK90</strain>
    </source>
</reference>
<protein>
    <submittedName>
        <fullName evidence="1">Uncharacterized protein</fullName>
    </submittedName>
</protein>
<dbReference type="InterPro" id="IPR027417">
    <property type="entry name" value="P-loop_NTPase"/>
</dbReference>
<name>A0A3E0WUU9_9BACI</name>
<dbReference type="Gene3D" id="3.40.50.300">
    <property type="entry name" value="P-loop containing nucleotide triphosphate hydrolases"/>
    <property type="match status" value="1"/>
</dbReference>
<sequence>MAIFIDIPLDIAMARRVIRDYHELDVVSYMKDYLSYGRKAFEAMDRVKDSADEVVNGGSLPVANIMKVVKEKIRL</sequence>